<evidence type="ECO:0000313" key="2">
    <source>
        <dbReference type="EMBL" id="SED80502.1"/>
    </source>
</evidence>
<dbReference type="InterPro" id="IPR027417">
    <property type="entry name" value="P-loop_NTPase"/>
</dbReference>
<keyword evidence="3" id="KW-1185">Reference proteome</keyword>
<gene>
    <name evidence="2" type="ORF">SAMN05421553_3373</name>
</gene>
<dbReference type="Proteomes" id="UP000242849">
    <property type="component" value="Unassembled WGS sequence"/>
</dbReference>
<dbReference type="InterPro" id="IPR049945">
    <property type="entry name" value="AAA_22"/>
</dbReference>
<dbReference type="Gene3D" id="3.40.50.300">
    <property type="entry name" value="P-loop containing nucleotide triphosphate hydrolases"/>
    <property type="match status" value="1"/>
</dbReference>
<dbReference type="AlphaFoldDB" id="A0A1H5DNS1"/>
<dbReference type="PANTHER" id="PTHR35894:SF1">
    <property type="entry name" value="PHOSPHORIBULOKINASE _ URIDINE KINASE FAMILY"/>
    <property type="match status" value="1"/>
</dbReference>
<name>A0A1H5DNS1_PSEAG</name>
<dbReference type="STRING" id="53406.SAMN05421553_3373"/>
<dbReference type="GO" id="GO:0016887">
    <property type="term" value="F:ATP hydrolysis activity"/>
    <property type="evidence" value="ECO:0007669"/>
    <property type="project" value="InterPro"/>
</dbReference>
<proteinExistence type="predicted"/>
<dbReference type="SMART" id="SM00382">
    <property type="entry name" value="AAA"/>
    <property type="match status" value="1"/>
</dbReference>
<protein>
    <submittedName>
        <fullName evidence="2">Type II secretion system protein A</fullName>
    </submittedName>
</protein>
<sequence length="417" mass="47507">MQQQMMKLKRVMWQLDISQREMADAIVKPDGESISQSTMAQLVNHGMWPKTLERLNLERQITTLLFARGANDDHIRDLFVMEEADAAQVLVGRAASVPRNANSKESDYMLLRKNTLTRQAKEHFRLPRDPFTDEMQEEEDVFLSDDIRYVRQAIRQTAKHGGMLAVVGESGAGKSTLRQDLLEWIHVNREPITVIPPYVLGVEEDNVKGKTLKALDITAAIIRNIDPSIKPRRSQEDRSRHMHELLMSSAQAGRRHVVIIEEAHSLPITTLKHIKRFYELEMGFKKLLAFILIGQTELGDKLSEYNPAVREVVQRCELVRLKPLDNHVEAYLKHKFARIEVDYQGIFEPCAFEEIRNRLRMSMTGGRGAAREVKTISLCYPLAVNNLVSGAMNLAVKLHENKVTGELVIASLRDGEV</sequence>
<reference evidence="3" key="1">
    <citation type="submission" date="2016-10" db="EMBL/GenBank/DDBJ databases">
        <authorList>
            <person name="Varghese N."/>
            <person name="Submissions S."/>
        </authorList>
    </citation>
    <scope>NUCLEOTIDE SEQUENCE [LARGE SCALE GENOMIC DNA]</scope>
    <source>
        <strain evidence="3">DSM 12111</strain>
    </source>
</reference>
<evidence type="ECO:0000259" key="1">
    <source>
        <dbReference type="SMART" id="SM00382"/>
    </source>
</evidence>
<dbReference type="InterPro" id="IPR003593">
    <property type="entry name" value="AAA+_ATPase"/>
</dbReference>
<dbReference type="EMBL" id="FNSC01000001">
    <property type="protein sequence ID" value="SED80502.1"/>
    <property type="molecule type" value="Genomic_DNA"/>
</dbReference>
<dbReference type="RefSeq" id="WP_244161180.1">
    <property type="nucleotide sequence ID" value="NZ_FNSC01000001.1"/>
</dbReference>
<accession>A0A1H5DNS1</accession>
<dbReference type="SUPFAM" id="SSF52540">
    <property type="entry name" value="P-loop containing nucleoside triphosphate hydrolases"/>
    <property type="match status" value="1"/>
</dbReference>
<dbReference type="PANTHER" id="PTHR35894">
    <property type="entry name" value="GENERAL SECRETION PATHWAY PROTEIN A-RELATED"/>
    <property type="match status" value="1"/>
</dbReference>
<dbReference type="InterPro" id="IPR052026">
    <property type="entry name" value="ExeA_AAA_ATPase_DNA-bind"/>
</dbReference>
<dbReference type="Pfam" id="PF13401">
    <property type="entry name" value="AAA_22"/>
    <property type="match status" value="1"/>
</dbReference>
<evidence type="ECO:0000313" key="3">
    <source>
        <dbReference type="Proteomes" id="UP000242849"/>
    </source>
</evidence>
<organism evidence="2 3">
    <name type="scientific">Pseudomonas anguilliseptica</name>
    <dbReference type="NCBI Taxonomy" id="53406"/>
    <lineage>
        <taxon>Bacteria</taxon>
        <taxon>Pseudomonadati</taxon>
        <taxon>Pseudomonadota</taxon>
        <taxon>Gammaproteobacteria</taxon>
        <taxon>Pseudomonadales</taxon>
        <taxon>Pseudomonadaceae</taxon>
        <taxon>Pseudomonas</taxon>
    </lineage>
</organism>
<feature type="domain" description="AAA+ ATPase" evidence="1">
    <location>
        <begin position="160"/>
        <end position="317"/>
    </location>
</feature>